<sequence length="558" mass="60947">MNYDYIIVGAGSAGCILAGRLSASGRYSVLLLEAGGPDDSFWFKIPIGFAKLYYHKQYNWMYYSEPEPELAGRQIYAPRGKVQGGSGSINAMIYVRGAARDYDDWAAAGNAGWSYREVLPYFRKLESHPLGDTPWHGASGPVRITPMKDGAHPVCRTFIEGCTQLGYERNDDFNGARLEGVGIYDVNTREGKRDSSSVAYLHRAGQRSNLKIEHHARATRVLFDDANRRAVGVEVVQQGAKRAFRANREVIVAAGAVDSPKLLQLSGVGPRALLAKHGIDIVRDLPAVGQNLQDHLCVSFYYRARVKTLNDSFGSWAGKLKFGLQYLFRRTGPFSMSVNQSGGFFRTSPDEAHPDMQVYFNPLSYRIPRSNRAKLTPEPYSGFLVCFNPCRPTSRGSVEIASANVEDAPRIRGNYLSTQKDRDDAIAGSRLVRKLMTARALQEITEAEVTPAGDVTDDASMLKFFREQSGSIYHLCGTCAMGPDPRTAVVDARLRVHGLEGLRVVDASIFPNITSGNTNAPAMMVAEKGADMILEDAGPAAAAQAIAANGQRTAAISS</sequence>
<feature type="binding site" evidence="5">
    <location>
        <position position="82"/>
    </location>
    <ligand>
        <name>FAD</name>
        <dbReference type="ChEBI" id="CHEBI:57692"/>
    </ligand>
</feature>
<dbReference type="PANTHER" id="PTHR11552">
    <property type="entry name" value="GLUCOSE-METHANOL-CHOLINE GMC OXIDOREDUCTASE"/>
    <property type="match status" value="1"/>
</dbReference>
<dbReference type="InterPro" id="IPR007867">
    <property type="entry name" value="GMC_OxRtase_C"/>
</dbReference>
<evidence type="ECO:0000256" key="5">
    <source>
        <dbReference type="PIRSR" id="PIRSR000137-2"/>
    </source>
</evidence>
<dbReference type="InterPro" id="IPR000172">
    <property type="entry name" value="GMC_OxRdtase_N"/>
</dbReference>
<dbReference type="AlphaFoldDB" id="A0A1G6HER9"/>
<feature type="domain" description="Glucose-methanol-choline oxidoreductase N-terminal" evidence="6">
    <location>
        <begin position="255"/>
        <end position="269"/>
    </location>
</feature>
<dbReference type="PROSITE" id="PS00624">
    <property type="entry name" value="GMC_OXRED_2"/>
    <property type="match status" value="1"/>
</dbReference>
<gene>
    <name evidence="7" type="ORF">SAMN05421548_102173</name>
</gene>
<dbReference type="RefSeq" id="WP_091994638.1">
    <property type="nucleotide sequence ID" value="NZ_FMYQ01000002.1"/>
</dbReference>
<dbReference type="STRING" id="416944.SAMN05421548_102173"/>
<evidence type="ECO:0000256" key="3">
    <source>
        <dbReference type="ARBA" id="ARBA00022630"/>
    </source>
</evidence>
<dbReference type="Gene3D" id="3.50.50.60">
    <property type="entry name" value="FAD/NAD(P)-binding domain"/>
    <property type="match status" value="1"/>
</dbReference>
<dbReference type="InterPro" id="IPR036188">
    <property type="entry name" value="FAD/NAD-bd_sf"/>
</dbReference>
<evidence type="ECO:0000256" key="2">
    <source>
        <dbReference type="ARBA" id="ARBA00010790"/>
    </source>
</evidence>
<dbReference type="SUPFAM" id="SSF51905">
    <property type="entry name" value="FAD/NAD(P)-binding domain"/>
    <property type="match status" value="1"/>
</dbReference>
<accession>A0A1G6HER9</accession>
<evidence type="ECO:0000256" key="1">
    <source>
        <dbReference type="ARBA" id="ARBA00001974"/>
    </source>
</evidence>
<reference evidence="8" key="1">
    <citation type="submission" date="2016-09" db="EMBL/GenBank/DDBJ databases">
        <authorList>
            <person name="Varghese N."/>
            <person name="Submissions S."/>
        </authorList>
    </citation>
    <scope>NUCLEOTIDE SEQUENCE [LARGE SCALE GENOMIC DNA]</scope>
    <source>
        <strain evidence="8">TNe-862</strain>
    </source>
</reference>
<comment type="similarity">
    <text evidence="2">Belongs to the GMC oxidoreductase family.</text>
</comment>
<dbReference type="InterPro" id="IPR012132">
    <property type="entry name" value="GMC_OxRdtase"/>
</dbReference>
<keyword evidence="8" id="KW-1185">Reference proteome</keyword>
<organism evidence="7 8">
    <name type="scientific">Paraburkholderia lycopersici</name>
    <dbReference type="NCBI Taxonomy" id="416944"/>
    <lineage>
        <taxon>Bacteria</taxon>
        <taxon>Pseudomonadati</taxon>
        <taxon>Pseudomonadota</taxon>
        <taxon>Betaproteobacteria</taxon>
        <taxon>Burkholderiales</taxon>
        <taxon>Burkholderiaceae</taxon>
        <taxon>Paraburkholderia</taxon>
    </lineage>
</organism>
<keyword evidence="3" id="KW-0285">Flavoprotein</keyword>
<name>A0A1G6HER9_9BURK</name>
<keyword evidence="4 5" id="KW-0274">FAD</keyword>
<dbReference type="EMBL" id="FMYQ01000002">
    <property type="protein sequence ID" value="SDB91926.1"/>
    <property type="molecule type" value="Genomic_DNA"/>
</dbReference>
<dbReference type="PANTHER" id="PTHR11552:SF147">
    <property type="entry name" value="CHOLINE DEHYDROGENASE, MITOCHONDRIAL"/>
    <property type="match status" value="1"/>
</dbReference>
<dbReference type="PIRSF" id="PIRSF000137">
    <property type="entry name" value="Alcohol_oxidase"/>
    <property type="match status" value="1"/>
</dbReference>
<dbReference type="Proteomes" id="UP000198908">
    <property type="component" value="Unassembled WGS sequence"/>
</dbReference>
<dbReference type="GO" id="GO:0016614">
    <property type="term" value="F:oxidoreductase activity, acting on CH-OH group of donors"/>
    <property type="evidence" value="ECO:0007669"/>
    <property type="project" value="InterPro"/>
</dbReference>
<dbReference type="Pfam" id="PF00732">
    <property type="entry name" value="GMC_oxred_N"/>
    <property type="match status" value="1"/>
</dbReference>
<dbReference type="SUPFAM" id="SSF54373">
    <property type="entry name" value="FAD-linked reductases, C-terminal domain"/>
    <property type="match status" value="1"/>
</dbReference>
<evidence type="ECO:0000259" key="6">
    <source>
        <dbReference type="PROSITE" id="PS00624"/>
    </source>
</evidence>
<evidence type="ECO:0000256" key="4">
    <source>
        <dbReference type="ARBA" id="ARBA00022827"/>
    </source>
</evidence>
<dbReference type="Pfam" id="PF05199">
    <property type="entry name" value="GMC_oxred_C"/>
    <property type="match status" value="1"/>
</dbReference>
<dbReference type="OrthoDB" id="9785276at2"/>
<proteinExistence type="inferred from homology"/>
<protein>
    <submittedName>
        <fullName evidence="7">Choline dehydrogenase</fullName>
    </submittedName>
</protein>
<dbReference type="Gene3D" id="3.30.560.10">
    <property type="entry name" value="Glucose Oxidase, domain 3"/>
    <property type="match status" value="1"/>
</dbReference>
<evidence type="ECO:0000313" key="7">
    <source>
        <dbReference type="EMBL" id="SDB91926.1"/>
    </source>
</evidence>
<comment type="cofactor">
    <cofactor evidence="1 5">
        <name>FAD</name>
        <dbReference type="ChEBI" id="CHEBI:57692"/>
    </cofactor>
</comment>
<dbReference type="GO" id="GO:0050660">
    <property type="term" value="F:flavin adenine dinucleotide binding"/>
    <property type="evidence" value="ECO:0007669"/>
    <property type="project" value="InterPro"/>
</dbReference>
<evidence type="ECO:0000313" key="8">
    <source>
        <dbReference type="Proteomes" id="UP000198908"/>
    </source>
</evidence>